<dbReference type="GO" id="GO:0008360">
    <property type="term" value="P:regulation of cell shape"/>
    <property type="evidence" value="ECO:0007669"/>
    <property type="project" value="UniProtKB-KW"/>
</dbReference>
<dbReference type="InterPro" id="IPR042175">
    <property type="entry name" value="Cell/Rod_MreC_2"/>
</dbReference>
<dbReference type="GO" id="GO:0005886">
    <property type="term" value="C:plasma membrane"/>
    <property type="evidence" value="ECO:0007669"/>
    <property type="project" value="TreeGrafter"/>
</dbReference>
<feature type="transmembrane region" description="Helical" evidence="5">
    <location>
        <begin position="12"/>
        <end position="29"/>
    </location>
</feature>
<evidence type="ECO:0000256" key="2">
    <source>
        <dbReference type="ARBA" id="ARBA00013855"/>
    </source>
</evidence>
<protein>
    <recommendedName>
        <fullName evidence="2">Cell shape-determining protein MreC</fullName>
    </recommendedName>
    <alternativeName>
        <fullName evidence="4">Cell shape protein MreC</fullName>
    </alternativeName>
</protein>
<proteinExistence type="inferred from homology"/>
<dbReference type="EMBL" id="BBLT01000014">
    <property type="protein sequence ID" value="GAL87572.1"/>
    <property type="molecule type" value="Genomic_DNA"/>
</dbReference>
<evidence type="ECO:0000256" key="5">
    <source>
        <dbReference type="SAM" id="Phobius"/>
    </source>
</evidence>
<dbReference type="NCBIfam" id="TIGR00219">
    <property type="entry name" value="mreC"/>
    <property type="match status" value="1"/>
</dbReference>
<organism evidence="7 8">
    <name type="scientific">Sporocytophaga myxococcoides</name>
    <dbReference type="NCBI Taxonomy" id="153721"/>
    <lineage>
        <taxon>Bacteria</taxon>
        <taxon>Pseudomonadati</taxon>
        <taxon>Bacteroidota</taxon>
        <taxon>Cytophagia</taxon>
        <taxon>Cytophagales</taxon>
        <taxon>Cytophagaceae</taxon>
        <taxon>Sporocytophaga</taxon>
    </lineage>
</organism>
<keyword evidence="5" id="KW-1133">Transmembrane helix</keyword>
<dbReference type="Proteomes" id="UP000030185">
    <property type="component" value="Unassembled WGS sequence"/>
</dbReference>
<dbReference type="Gene3D" id="2.40.10.340">
    <property type="entry name" value="Rod shape-determining protein MreC, domain 1"/>
    <property type="match status" value="1"/>
</dbReference>
<comment type="caution">
    <text evidence="7">The sequence shown here is derived from an EMBL/GenBank/DDBJ whole genome shotgun (WGS) entry which is preliminary data.</text>
</comment>
<dbReference type="PANTHER" id="PTHR34138">
    <property type="entry name" value="CELL SHAPE-DETERMINING PROTEIN MREC"/>
    <property type="match status" value="1"/>
</dbReference>
<dbReference type="RefSeq" id="WP_045469279.1">
    <property type="nucleotide sequence ID" value="NZ_BBLT01000014.1"/>
</dbReference>
<accession>A0A098LMF6</accession>
<keyword evidence="8" id="KW-1185">Reference proteome</keyword>
<dbReference type="eggNOG" id="COG1792">
    <property type="taxonomic scope" value="Bacteria"/>
</dbReference>
<evidence type="ECO:0000259" key="6">
    <source>
        <dbReference type="Pfam" id="PF04085"/>
    </source>
</evidence>
<comment type="similarity">
    <text evidence="1">Belongs to the MreC family.</text>
</comment>
<name>A0A098LMF6_9BACT</name>
<keyword evidence="3" id="KW-0133">Cell shape</keyword>
<sequence>MHRLFHFLYQYKAFLFFLILEAICVWLIIRNNSYQSASYFNTSNYVVGEILQTTNNVTEYFNLKDVNTQLAGENARLKRLLTKEYQKKDFIIGNKSEFLKANQYNYIPAKVVNNSTSRFTNYITVDKGTLDGIKPGMGVIAQDGIVGKVKSCSENFSTIISLLHEKWSVSAKIADGEIDGIVKWQGMDPAVADLQYVGRHHHFQIGDSVVTSGYNTLFPPGVLIGRIQNFKIDQGKPFYKINVKLATDFTSLRYVYVIENYLKAEKDSLEYQNNYSSDE</sequence>
<evidence type="ECO:0000313" key="7">
    <source>
        <dbReference type="EMBL" id="GAL87572.1"/>
    </source>
</evidence>
<evidence type="ECO:0000256" key="3">
    <source>
        <dbReference type="ARBA" id="ARBA00022960"/>
    </source>
</evidence>
<dbReference type="InterPro" id="IPR055342">
    <property type="entry name" value="MreC_beta-barrel_core"/>
</dbReference>
<evidence type="ECO:0000256" key="4">
    <source>
        <dbReference type="ARBA" id="ARBA00032089"/>
    </source>
</evidence>
<dbReference type="OrthoDB" id="9811827at2"/>
<dbReference type="NCBIfam" id="NF010532">
    <property type="entry name" value="PRK13922.9-3"/>
    <property type="match status" value="1"/>
</dbReference>
<dbReference type="InterPro" id="IPR042177">
    <property type="entry name" value="Cell/Rod_1"/>
</dbReference>
<dbReference type="AlphaFoldDB" id="A0A098LMF6"/>
<feature type="domain" description="Rod shape-determining protein MreC beta-barrel core" evidence="6">
    <location>
        <begin position="111"/>
        <end position="259"/>
    </location>
</feature>
<dbReference type="Pfam" id="PF04085">
    <property type="entry name" value="MreC"/>
    <property type="match status" value="1"/>
</dbReference>
<evidence type="ECO:0000256" key="1">
    <source>
        <dbReference type="ARBA" id="ARBA00009369"/>
    </source>
</evidence>
<dbReference type="PANTHER" id="PTHR34138:SF1">
    <property type="entry name" value="CELL SHAPE-DETERMINING PROTEIN MREC"/>
    <property type="match status" value="1"/>
</dbReference>
<evidence type="ECO:0000313" key="8">
    <source>
        <dbReference type="Proteomes" id="UP000030185"/>
    </source>
</evidence>
<reference evidence="7 8" key="1">
    <citation type="submission" date="2014-09" db="EMBL/GenBank/DDBJ databases">
        <title>Sporocytophaga myxococcoides PG-01 genome sequencing.</title>
        <authorList>
            <person name="Liu L."/>
            <person name="Gao P.J."/>
            <person name="Chen G.J."/>
            <person name="Wang L.S."/>
        </authorList>
    </citation>
    <scope>NUCLEOTIDE SEQUENCE [LARGE SCALE GENOMIC DNA]</scope>
    <source>
        <strain evidence="7 8">PG-01</strain>
    </source>
</reference>
<dbReference type="Gene3D" id="2.40.10.350">
    <property type="entry name" value="Rod shape-determining protein MreC, domain 2"/>
    <property type="match status" value="1"/>
</dbReference>
<dbReference type="STRING" id="153721.MYP_4802"/>
<dbReference type="InterPro" id="IPR007221">
    <property type="entry name" value="MreC"/>
</dbReference>
<keyword evidence="5" id="KW-0812">Transmembrane</keyword>
<keyword evidence="5" id="KW-0472">Membrane</keyword>
<gene>
    <name evidence="7" type="ORF">MYP_4802</name>
</gene>